<comment type="caution">
    <text evidence="2">The sequence shown here is derived from an EMBL/GenBank/DDBJ whole genome shotgun (WGS) entry which is preliminary data.</text>
</comment>
<dbReference type="AlphaFoldDB" id="A0A644YES5"/>
<sequence length="64" mass="6311">MDGFAEVLRVTRINKGDVDAKAGEGVGKLIVGTAIQGRSRDDVIAGAGQGENGLSLGGMPGGNG</sequence>
<feature type="compositionally biased region" description="Gly residues" evidence="1">
    <location>
        <begin position="47"/>
        <end position="64"/>
    </location>
</feature>
<protein>
    <submittedName>
        <fullName evidence="2">Uncharacterized protein</fullName>
    </submittedName>
</protein>
<name>A0A644YES5_9ZZZZ</name>
<evidence type="ECO:0000313" key="2">
    <source>
        <dbReference type="EMBL" id="MPM26829.1"/>
    </source>
</evidence>
<accession>A0A644YES5</accession>
<proteinExistence type="predicted"/>
<reference evidence="2" key="1">
    <citation type="submission" date="2019-08" db="EMBL/GenBank/DDBJ databases">
        <authorList>
            <person name="Kucharzyk K."/>
            <person name="Murdoch R.W."/>
            <person name="Higgins S."/>
            <person name="Loffler F."/>
        </authorList>
    </citation>
    <scope>NUCLEOTIDE SEQUENCE</scope>
</reference>
<organism evidence="2">
    <name type="scientific">bioreactor metagenome</name>
    <dbReference type="NCBI Taxonomy" id="1076179"/>
    <lineage>
        <taxon>unclassified sequences</taxon>
        <taxon>metagenomes</taxon>
        <taxon>ecological metagenomes</taxon>
    </lineage>
</organism>
<gene>
    <name evidence="2" type="ORF">SDC9_73334</name>
</gene>
<dbReference type="EMBL" id="VSSQ01004836">
    <property type="protein sequence ID" value="MPM26829.1"/>
    <property type="molecule type" value="Genomic_DNA"/>
</dbReference>
<evidence type="ECO:0000256" key="1">
    <source>
        <dbReference type="SAM" id="MobiDB-lite"/>
    </source>
</evidence>
<feature type="region of interest" description="Disordered" evidence="1">
    <location>
        <begin position="44"/>
        <end position="64"/>
    </location>
</feature>